<name>A0A1Y1CNH8_9BACT</name>
<proteinExistence type="predicted"/>
<dbReference type="InterPro" id="IPR007484">
    <property type="entry name" value="Peptidase_M28"/>
</dbReference>
<dbReference type="EMBL" id="AP018042">
    <property type="protein sequence ID" value="BAX81999.1"/>
    <property type="molecule type" value="Genomic_DNA"/>
</dbReference>
<dbReference type="InterPro" id="IPR045175">
    <property type="entry name" value="M28_fam"/>
</dbReference>
<dbReference type="CDD" id="cd03877">
    <property type="entry name" value="M28_like"/>
    <property type="match status" value="1"/>
</dbReference>
<dbReference type="SUPFAM" id="SSF53187">
    <property type="entry name" value="Zn-dependent exopeptidases"/>
    <property type="match status" value="1"/>
</dbReference>
<sequence length="506" mass="56848">MRLIIFILFISVSNFSLLNAQDSLALHYSKSLSTSRIQNDVVVLASDNMEGRDTGSKGQKLAAKYIHQQFLNAHLINPSGTKDSLEYFQNFSVYKQEQSGAEIKNLDKEFKNYEDILISGFTNYSNDSMDLVFLGTAPDTSYTNKDYSNKAVLFLSSNLYAAAIKSNDIVIASKAKLVLFCNPNQNNQYKGLLNKRKAISPRGMKLKSEINGKSNPFDSISSNQSFTKYKSRMNTFQGAISNSVASALLQIKPKRLKQILATNQVNQSEQANRKFAFNFSLKYKEVSTENVFAFLPGTDKKEEVLVISAHYDHIGKKDGEIFNGANDNASGTASIIEIARKFQEASDNGHKTKRSIVFVAFTGEEKGLYGSKYFTDNPPVPLSKIVGNLNLDMLGRYDQFHDTTDYIYLLGANHLKPKLKVISDSINQISTKLQLDYKYDTPDNFLYRASDQASFVKHGIPAIFYFNGLHKDYHQASDTAEKIDFQAIKRVSELVFLTAWELANEN</sequence>
<evidence type="ECO:0000313" key="4">
    <source>
        <dbReference type="Proteomes" id="UP000218267"/>
    </source>
</evidence>
<reference evidence="4" key="2">
    <citation type="journal article" date="2020" name="Antonie Van Leeuwenhoek">
        <title>Labilibaculum antarcticum sp. nov., a novel facultative anaerobic, psychrotorelant bacterium isolated from marine sediment of Antarctica.</title>
        <authorList>
            <person name="Watanabe M."/>
            <person name="Kojima H."/>
            <person name="Fukui M."/>
        </authorList>
    </citation>
    <scope>NUCLEOTIDE SEQUENCE [LARGE SCALE GENOMIC DNA]</scope>
    <source>
        <strain evidence="4">SPP2</strain>
    </source>
</reference>
<dbReference type="RefSeq" id="WP_096431923.1">
    <property type="nucleotide sequence ID" value="NZ_AP018042.1"/>
</dbReference>
<accession>A0A1Y1CNH8</accession>
<evidence type="ECO:0000313" key="3">
    <source>
        <dbReference type="EMBL" id="BAX81999.1"/>
    </source>
</evidence>
<dbReference type="GO" id="GO:0006508">
    <property type="term" value="P:proteolysis"/>
    <property type="evidence" value="ECO:0007669"/>
    <property type="project" value="InterPro"/>
</dbReference>
<keyword evidence="4" id="KW-1185">Reference proteome</keyword>
<dbReference type="KEGG" id="mbas:ALGA_3707"/>
<dbReference type="PANTHER" id="PTHR12147:SF26">
    <property type="entry name" value="PEPTIDASE M28 DOMAIN-CONTAINING PROTEIN"/>
    <property type="match status" value="1"/>
</dbReference>
<dbReference type="AlphaFoldDB" id="A0A1Y1CNH8"/>
<dbReference type="Gene3D" id="3.40.630.10">
    <property type="entry name" value="Zn peptidases"/>
    <property type="match status" value="2"/>
</dbReference>
<feature type="signal peptide" evidence="1">
    <location>
        <begin position="1"/>
        <end position="20"/>
    </location>
</feature>
<dbReference type="Proteomes" id="UP000218267">
    <property type="component" value="Chromosome"/>
</dbReference>
<feature type="chain" id="PRO_5013344826" evidence="1">
    <location>
        <begin position="21"/>
        <end position="506"/>
    </location>
</feature>
<dbReference type="GO" id="GO:0008235">
    <property type="term" value="F:metalloexopeptidase activity"/>
    <property type="evidence" value="ECO:0007669"/>
    <property type="project" value="InterPro"/>
</dbReference>
<feature type="domain" description="Peptidase M28" evidence="2">
    <location>
        <begin position="290"/>
        <end position="496"/>
    </location>
</feature>
<gene>
    <name evidence="3" type="ORF">ALGA_3707</name>
</gene>
<dbReference type="PANTHER" id="PTHR12147">
    <property type="entry name" value="METALLOPEPTIDASE M28 FAMILY MEMBER"/>
    <property type="match status" value="1"/>
</dbReference>
<evidence type="ECO:0000256" key="1">
    <source>
        <dbReference type="SAM" id="SignalP"/>
    </source>
</evidence>
<keyword evidence="1" id="KW-0732">Signal</keyword>
<organism evidence="3 4">
    <name type="scientific">Labilibaculum antarcticum</name>
    <dbReference type="NCBI Taxonomy" id="1717717"/>
    <lineage>
        <taxon>Bacteria</taxon>
        <taxon>Pseudomonadati</taxon>
        <taxon>Bacteroidota</taxon>
        <taxon>Bacteroidia</taxon>
        <taxon>Marinilabiliales</taxon>
        <taxon>Marinifilaceae</taxon>
        <taxon>Labilibaculum</taxon>
    </lineage>
</organism>
<dbReference type="OrthoDB" id="9764939at2"/>
<protein>
    <submittedName>
        <fullName evidence="3">Peptidase M28</fullName>
    </submittedName>
</protein>
<evidence type="ECO:0000259" key="2">
    <source>
        <dbReference type="Pfam" id="PF04389"/>
    </source>
</evidence>
<dbReference type="Pfam" id="PF04389">
    <property type="entry name" value="Peptidase_M28"/>
    <property type="match status" value="1"/>
</dbReference>
<reference evidence="3 4" key="1">
    <citation type="journal article" date="2018" name="Mar. Genomics">
        <title>Complete genome sequence of Marinifilaceae bacterium strain SPP2, isolated from the Antarctic marine sediment.</title>
        <authorList>
            <person name="Watanabe M."/>
            <person name="Kojima H."/>
            <person name="Fukui M."/>
        </authorList>
    </citation>
    <scope>NUCLEOTIDE SEQUENCE [LARGE SCALE GENOMIC DNA]</scope>
    <source>
        <strain evidence="3 4">SPP2</strain>
    </source>
</reference>